<sequence>MNRGSTPKPKQEAEPHSQLSLTPPSTVATTACPNEETEGPHMSRRTLYRRILLPLAAVTPHFLASTSDMPSPPLVTEKQQFLELSTSPIHPLGGNRVLTSFVRFCEGLEFGESRFLRSSVGSGRELGEEEDVNVDLTEHMKASDVEIPSESITSKLSKRSLNSSSDFGRVTDSQISSSSLSSMSIIVTTTITITFNAPISISSFSASVSEAVSATITKTSAAVTIIFISTSSFSTPSSNSVSTTLFIYPLIKASSFPGFDFMDREEEVELIMGLVVVLVPVVHNIDRYEGAGYEEAVMVEMEQSKKKKKRKREKERRQRRKEDDEDGGGGATKQDNGKKEAV</sequence>
<feature type="region of interest" description="Disordered" evidence="1">
    <location>
        <begin position="1"/>
        <end position="43"/>
    </location>
</feature>
<evidence type="ECO:0000313" key="3">
    <source>
        <dbReference type="Proteomes" id="UP000886595"/>
    </source>
</evidence>
<proteinExistence type="predicted"/>
<name>A0A8X7UVY2_BRACI</name>
<evidence type="ECO:0000313" key="2">
    <source>
        <dbReference type="EMBL" id="KAG2291721.1"/>
    </source>
</evidence>
<comment type="caution">
    <text evidence="2">The sequence shown here is derived from an EMBL/GenBank/DDBJ whole genome shotgun (WGS) entry which is preliminary data.</text>
</comment>
<feature type="compositionally biased region" description="Polar residues" evidence="1">
    <location>
        <begin position="17"/>
        <end position="32"/>
    </location>
</feature>
<feature type="compositionally biased region" description="Basic residues" evidence="1">
    <location>
        <begin position="305"/>
        <end position="319"/>
    </location>
</feature>
<organism evidence="2 3">
    <name type="scientific">Brassica carinata</name>
    <name type="common">Ethiopian mustard</name>
    <name type="synonym">Abyssinian cabbage</name>
    <dbReference type="NCBI Taxonomy" id="52824"/>
    <lineage>
        <taxon>Eukaryota</taxon>
        <taxon>Viridiplantae</taxon>
        <taxon>Streptophyta</taxon>
        <taxon>Embryophyta</taxon>
        <taxon>Tracheophyta</taxon>
        <taxon>Spermatophyta</taxon>
        <taxon>Magnoliopsida</taxon>
        <taxon>eudicotyledons</taxon>
        <taxon>Gunneridae</taxon>
        <taxon>Pentapetalae</taxon>
        <taxon>rosids</taxon>
        <taxon>malvids</taxon>
        <taxon>Brassicales</taxon>
        <taxon>Brassicaceae</taxon>
        <taxon>Brassiceae</taxon>
        <taxon>Brassica</taxon>
    </lineage>
</organism>
<dbReference type="AlphaFoldDB" id="A0A8X7UVY2"/>
<gene>
    <name evidence="2" type="ORF">Bca52824_038390</name>
</gene>
<dbReference type="EMBL" id="JAAMPC010000009">
    <property type="protein sequence ID" value="KAG2291721.1"/>
    <property type="molecule type" value="Genomic_DNA"/>
</dbReference>
<dbReference type="OrthoDB" id="10541671at2759"/>
<dbReference type="Proteomes" id="UP000886595">
    <property type="component" value="Unassembled WGS sequence"/>
</dbReference>
<dbReference type="PROSITE" id="PS51257">
    <property type="entry name" value="PROKAR_LIPOPROTEIN"/>
    <property type="match status" value="1"/>
</dbReference>
<keyword evidence="3" id="KW-1185">Reference proteome</keyword>
<accession>A0A8X7UVY2</accession>
<protein>
    <submittedName>
        <fullName evidence="2">Uncharacterized protein</fullName>
    </submittedName>
</protein>
<feature type="region of interest" description="Disordered" evidence="1">
    <location>
        <begin position="299"/>
        <end position="342"/>
    </location>
</feature>
<reference evidence="2 3" key="1">
    <citation type="submission" date="2020-02" db="EMBL/GenBank/DDBJ databases">
        <authorList>
            <person name="Ma Q."/>
            <person name="Huang Y."/>
            <person name="Song X."/>
            <person name="Pei D."/>
        </authorList>
    </citation>
    <scope>NUCLEOTIDE SEQUENCE [LARGE SCALE GENOMIC DNA]</scope>
    <source>
        <strain evidence="2">Sxm20200214</strain>
        <tissue evidence="2">Leaf</tissue>
    </source>
</reference>
<evidence type="ECO:0000256" key="1">
    <source>
        <dbReference type="SAM" id="MobiDB-lite"/>
    </source>
</evidence>